<dbReference type="GO" id="GO:0004673">
    <property type="term" value="F:protein histidine kinase activity"/>
    <property type="evidence" value="ECO:0007669"/>
    <property type="project" value="UniProtKB-EC"/>
</dbReference>
<comment type="catalytic activity">
    <reaction evidence="1">
        <text>ATP + protein L-histidine = ADP + protein N-phospho-L-histidine.</text>
        <dbReference type="EC" id="2.7.13.3"/>
    </reaction>
</comment>
<dbReference type="Gene3D" id="3.30.565.10">
    <property type="entry name" value="Histidine kinase-like ATPase, C-terminal domain"/>
    <property type="match status" value="1"/>
</dbReference>
<dbReference type="InterPro" id="IPR036890">
    <property type="entry name" value="HATPase_C_sf"/>
</dbReference>
<accession>A0A6J4IPN0</accession>
<dbReference type="InterPro" id="IPR004358">
    <property type="entry name" value="Sig_transdc_His_kin-like_C"/>
</dbReference>
<dbReference type="Gene3D" id="1.10.287.130">
    <property type="match status" value="1"/>
</dbReference>
<dbReference type="AlphaFoldDB" id="A0A6J4IPN0"/>
<dbReference type="Pfam" id="PF00027">
    <property type="entry name" value="cNMP_binding"/>
    <property type="match status" value="1"/>
</dbReference>
<dbReference type="SUPFAM" id="SSF51206">
    <property type="entry name" value="cAMP-binding domain-like"/>
    <property type="match status" value="1"/>
</dbReference>
<dbReference type="InterPro" id="IPR014710">
    <property type="entry name" value="RmlC-like_jellyroll"/>
</dbReference>
<evidence type="ECO:0000313" key="7">
    <source>
        <dbReference type="EMBL" id="CAA9256340.1"/>
    </source>
</evidence>
<protein>
    <recommendedName>
        <fullName evidence="2">histidine kinase</fullName>
        <ecNumber evidence="2">2.7.13.3</ecNumber>
    </recommendedName>
</protein>
<dbReference type="Pfam" id="PF02518">
    <property type="entry name" value="HATPase_c"/>
    <property type="match status" value="1"/>
</dbReference>
<dbReference type="InterPro" id="IPR005467">
    <property type="entry name" value="His_kinase_dom"/>
</dbReference>
<feature type="domain" description="Cyclic nucleotide-binding" evidence="5">
    <location>
        <begin position="17"/>
        <end position="124"/>
    </location>
</feature>
<dbReference type="PROSITE" id="PS50109">
    <property type="entry name" value="HIS_KIN"/>
    <property type="match status" value="1"/>
</dbReference>
<keyword evidence="3" id="KW-0808">Transferase</keyword>
<dbReference type="SUPFAM" id="SSF55874">
    <property type="entry name" value="ATPase domain of HSP90 chaperone/DNA topoisomerase II/histidine kinase"/>
    <property type="match status" value="1"/>
</dbReference>
<dbReference type="Gene3D" id="2.60.120.10">
    <property type="entry name" value="Jelly Rolls"/>
    <property type="match status" value="1"/>
</dbReference>
<dbReference type="SMART" id="SM00387">
    <property type="entry name" value="HATPase_c"/>
    <property type="match status" value="1"/>
</dbReference>
<dbReference type="SMART" id="SM00100">
    <property type="entry name" value="cNMP"/>
    <property type="match status" value="1"/>
</dbReference>
<dbReference type="PANTHER" id="PTHR43065:SF48">
    <property type="entry name" value="HISTIDINE KINASE"/>
    <property type="match status" value="1"/>
</dbReference>
<dbReference type="PROSITE" id="PS00889">
    <property type="entry name" value="CNMP_BINDING_2"/>
    <property type="match status" value="1"/>
</dbReference>
<dbReference type="InterPro" id="IPR000595">
    <property type="entry name" value="cNMP-bd_dom"/>
</dbReference>
<evidence type="ECO:0000256" key="1">
    <source>
        <dbReference type="ARBA" id="ARBA00000085"/>
    </source>
</evidence>
<gene>
    <name evidence="7" type="ORF">AVDCRST_MAG57-2390</name>
</gene>
<evidence type="ECO:0000256" key="3">
    <source>
        <dbReference type="ARBA" id="ARBA00022777"/>
    </source>
</evidence>
<dbReference type="GO" id="GO:0000160">
    <property type="term" value="P:phosphorelay signal transduction system"/>
    <property type="evidence" value="ECO:0007669"/>
    <property type="project" value="UniProtKB-KW"/>
</dbReference>
<dbReference type="PANTHER" id="PTHR43065">
    <property type="entry name" value="SENSOR HISTIDINE KINASE"/>
    <property type="match status" value="1"/>
</dbReference>
<reference evidence="7" key="1">
    <citation type="submission" date="2020-02" db="EMBL/GenBank/DDBJ databases">
        <authorList>
            <person name="Meier V. D."/>
        </authorList>
    </citation>
    <scope>NUCLEOTIDE SEQUENCE</scope>
    <source>
        <strain evidence="7">AVDCRST_MAG57</strain>
    </source>
</reference>
<evidence type="ECO:0000256" key="4">
    <source>
        <dbReference type="ARBA" id="ARBA00023012"/>
    </source>
</evidence>
<evidence type="ECO:0000256" key="2">
    <source>
        <dbReference type="ARBA" id="ARBA00012438"/>
    </source>
</evidence>
<keyword evidence="3" id="KW-0418">Kinase</keyword>
<name>A0A6J4IPN0_9ACTN</name>
<organism evidence="7">
    <name type="scientific">uncultured Blastococcus sp</name>
    <dbReference type="NCBI Taxonomy" id="217144"/>
    <lineage>
        <taxon>Bacteria</taxon>
        <taxon>Bacillati</taxon>
        <taxon>Actinomycetota</taxon>
        <taxon>Actinomycetes</taxon>
        <taxon>Geodermatophilales</taxon>
        <taxon>Geodermatophilaceae</taxon>
        <taxon>Blastococcus</taxon>
        <taxon>environmental samples</taxon>
    </lineage>
</organism>
<dbReference type="PRINTS" id="PR00344">
    <property type="entry name" value="BCTRLSENSOR"/>
</dbReference>
<proteinExistence type="predicted"/>
<dbReference type="EC" id="2.7.13.3" evidence="2"/>
<dbReference type="InterPro" id="IPR018488">
    <property type="entry name" value="cNMP-bd_CS"/>
</dbReference>
<evidence type="ECO:0000259" key="5">
    <source>
        <dbReference type="PROSITE" id="PS50042"/>
    </source>
</evidence>
<dbReference type="PROSITE" id="PS50042">
    <property type="entry name" value="CNMP_BINDING_3"/>
    <property type="match status" value="1"/>
</dbReference>
<evidence type="ECO:0000259" key="6">
    <source>
        <dbReference type="PROSITE" id="PS50109"/>
    </source>
</evidence>
<dbReference type="CDD" id="cd00038">
    <property type="entry name" value="CAP_ED"/>
    <property type="match status" value="1"/>
</dbReference>
<sequence>MTGAAGDVVAALRTSPLFADLPDGVVTELAEGGVTIEVPAGAVLMAEGEPSDALVVVLDGELEVTRDGGGASAGGKQMLLNVCIRGDLLGELGVLQGLPRSATVRARTASRVRRIGADSLDRLLAHPRSSRALLQAVTRRMAREEALLRQRERMAALGTLAAGLLHEVNNPAAAVARSTARLRALLSGEERADPLRALAGPVAADPLARADAASAIAAVLRRMAPRLPRTAAERLAGLGVDPQALEGVLAGLPAEERAAAVESSLRDAEVAALLDELAAGAEHLSRIVTGVRPLAYSADQGLADVDVHAGLEQALVLVRHKIPPGIEVVRDLDPEARFVQGRPADLALVWVNLLDNAVAAVGERGTITVRTRAVDDKLQVDVDDTGPPVPQEVLDRAFDAFFTTKAVGEGTGLGLATSLAVVNQQHGGELTLSSADGVTRARVLLPRRA</sequence>
<dbReference type="InterPro" id="IPR003594">
    <property type="entry name" value="HATPase_dom"/>
</dbReference>
<keyword evidence="4" id="KW-0902">Two-component regulatory system</keyword>
<dbReference type="InterPro" id="IPR018490">
    <property type="entry name" value="cNMP-bd_dom_sf"/>
</dbReference>
<feature type="domain" description="Histidine kinase" evidence="6">
    <location>
        <begin position="269"/>
        <end position="449"/>
    </location>
</feature>
<dbReference type="EMBL" id="CADCTI010000194">
    <property type="protein sequence ID" value="CAA9256340.1"/>
    <property type="molecule type" value="Genomic_DNA"/>
</dbReference>